<dbReference type="SUPFAM" id="SSF47240">
    <property type="entry name" value="Ferritin-like"/>
    <property type="match status" value="1"/>
</dbReference>
<organism evidence="3 4">
    <name type="scientific">Streptomyces prasinosporus</name>
    <dbReference type="NCBI Taxonomy" id="68256"/>
    <lineage>
        <taxon>Bacteria</taxon>
        <taxon>Bacillati</taxon>
        <taxon>Actinomycetota</taxon>
        <taxon>Actinomycetes</taxon>
        <taxon>Kitasatosporales</taxon>
        <taxon>Streptomycetaceae</taxon>
        <taxon>Streptomyces</taxon>
        <taxon>Streptomyces albogriseolus group</taxon>
    </lineage>
</organism>
<dbReference type="Pfam" id="PF11583">
    <property type="entry name" value="AurF"/>
    <property type="match status" value="1"/>
</dbReference>
<feature type="region of interest" description="Disordered" evidence="1">
    <location>
        <begin position="36"/>
        <end position="60"/>
    </location>
</feature>
<feature type="compositionally biased region" description="Polar residues" evidence="1">
    <location>
        <begin position="42"/>
        <end position="52"/>
    </location>
</feature>
<evidence type="ECO:0000256" key="2">
    <source>
        <dbReference type="SAM" id="Phobius"/>
    </source>
</evidence>
<protein>
    <submittedName>
        <fullName evidence="3">Diiron oxygenase</fullName>
    </submittedName>
</protein>
<dbReference type="InterPro" id="IPR025859">
    <property type="entry name" value="AurF/CmlI"/>
</dbReference>
<sequence length="349" mass="39481">MRTRGPRKGGHTASLAIKFVNKSPLPLVIAVGDEALPGPDSRSPTMAFSTSRPDARSRTPEDGIARRLLDSSAQLSYDPLTEVDWETPLDKDFHGASPEWSTLYGTEYWKELTEAQRKELTRQEAASVASTGIWFEMILQQMVLRDIYAKDPTDDTFQWALTEIADECRHSIMFARGAKKLQAPAYRPHRVAVELGRVFKTLAFGEAAYAAILVAEEVLDVMQRDWMRDERVVPFVRTINNIHVVEESRHMKFARDETRKHLARAGRVRRRVHSLLIAVAAYVIVTSMVNRKVYANAGLDEARAVREAKANEHHKSMMRSSCSGLMEFLASVGLLTRPALFFYKRAHLI</sequence>
<reference evidence="4" key="1">
    <citation type="journal article" date="2019" name="Int. J. Syst. Evol. Microbiol.">
        <title>The Global Catalogue of Microorganisms (GCM) 10K type strain sequencing project: providing services to taxonomists for standard genome sequencing and annotation.</title>
        <authorList>
            <consortium name="The Broad Institute Genomics Platform"/>
            <consortium name="The Broad Institute Genome Sequencing Center for Infectious Disease"/>
            <person name="Wu L."/>
            <person name="Ma J."/>
        </authorList>
    </citation>
    <scope>NUCLEOTIDE SEQUENCE [LARGE SCALE GENOMIC DNA]</scope>
    <source>
        <strain evidence="4">JCM 4816</strain>
    </source>
</reference>
<accession>A0ABP6U7U7</accession>
<evidence type="ECO:0000313" key="4">
    <source>
        <dbReference type="Proteomes" id="UP001501455"/>
    </source>
</evidence>
<proteinExistence type="predicted"/>
<evidence type="ECO:0000313" key="3">
    <source>
        <dbReference type="EMBL" id="GAA3502782.1"/>
    </source>
</evidence>
<feature type="transmembrane region" description="Helical" evidence="2">
    <location>
        <begin position="325"/>
        <end position="343"/>
    </location>
</feature>
<dbReference type="Proteomes" id="UP001501455">
    <property type="component" value="Unassembled WGS sequence"/>
</dbReference>
<keyword evidence="2" id="KW-0812">Transmembrane</keyword>
<feature type="transmembrane region" description="Helical" evidence="2">
    <location>
        <begin position="272"/>
        <end position="289"/>
    </location>
</feature>
<evidence type="ECO:0000256" key="1">
    <source>
        <dbReference type="SAM" id="MobiDB-lite"/>
    </source>
</evidence>
<name>A0ABP6U7U7_9ACTN</name>
<gene>
    <name evidence="3" type="ORF">GCM10019016_098910</name>
</gene>
<dbReference type="InterPro" id="IPR009078">
    <property type="entry name" value="Ferritin-like_SF"/>
</dbReference>
<dbReference type="Gene3D" id="1.10.620.20">
    <property type="entry name" value="Ribonucleotide Reductase, subunit A"/>
    <property type="match status" value="1"/>
</dbReference>
<keyword evidence="2" id="KW-0472">Membrane</keyword>
<keyword evidence="2" id="KW-1133">Transmembrane helix</keyword>
<dbReference type="EMBL" id="BAAAXF010000071">
    <property type="protein sequence ID" value="GAA3502782.1"/>
    <property type="molecule type" value="Genomic_DNA"/>
</dbReference>
<comment type="caution">
    <text evidence="3">The sequence shown here is derived from an EMBL/GenBank/DDBJ whole genome shotgun (WGS) entry which is preliminary data.</text>
</comment>
<dbReference type="InterPro" id="IPR012348">
    <property type="entry name" value="RNR-like"/>
</dbReference>
<keyword evidence="4" id="KW-1185">Reference proteome</keyword>